<dbReference type="GeneID" id="114473501"/>
<keyword evidence="1" id="KW-0175">Coiled coil</keyword>
<dbReference type="InterPro" id="IPR039496">
    <property type="entry name" value="CCDC92/74_N"/>
</dbReference>
<name>A0A8C5GZE8_GOUWI</name>
<evidence type="ECO:0000313" key="5">
    <source>
        <dbReference type="Ensembl" id="ENSGWIP00000037014.1"/>
    </source>
</evidence>
<organism evidence="5 6">
    <name type="scientific">Gouania willdenowi</name>
    <name type="common">Blunt-snouted clingfish</name>
    <name type="synonym">Lepadogaster willdenowi</name>
    <dbReference type="NCBI Taxonomy" id="441366"/>
    <lineage>
        <taxon>Eukaryota</taxon>
        <taxon>Metazoa</taxon>
        <taxon>Chordata</taxon>
        <taxon>Craniata</taxon>
        <taxon>Vertebrata</taxon>
        <taxon>Euteleostomi</taxon>
        <taxon>Actinopterygii</taxon>
        <taxon>Neopterygii</taxon>
        <taxon>Teleostei</taxon>
        <taxon>Neoteleostei</taxon>
        <taxon>Acanthomorphata</taxon>
        <taxon>Ovalentaria</taxon>
        <taxon>Blenniimorphae</taxon>
        <taxon>Blenniiformes</taxon>
        <taxon>Gobiesocoidei</taxon>
        <taxon>Gobiesocidae</taxon>
        <taxon>Gobiesocinae</taxon>
        <taxon>Gouania</taxon>
    </lineage>
</organism>
<dbReference type="InterPro" id="IPR040370">
    <property type="entry name" value="CCDC74A/CCDC74B/CCDC92"/>
</dbReference>
<dbReference type="CTD" id="91409"/>
<evidence type="ECO:0000256" key="1">
    <source>
        <dbReference type="ARBA" id="ARBA00023054"/>
    </source>
</evidence>
<dbReference type="PANTHER" id="PTHR14882">
    <property type="entry name" value="COILED-COIL DOMAIN-CONTAINING 74A"/>
    <property type="match status" value="1"/>
</dbReference>
<sequence length="304" mass="34701">MTSNNLPPVRHLPHWTRVENLRPLPAKHLPPRPLPLPLPALPPESRCRETGATAAVTRTETDHRVASVQKNIQFLQQQHTETLGKLHAEIDYLRRENKELQYRLIMEDPTSSRKRQPSCQAHSGLYQEEPVGDKRPLQDQALSVSKGDEAVHSPRPNRDAELKAGLITSLQPLRIHCGASHPPRAPTLQECEVIIRQLYHANSLQSQEIIRIKTLLRDIVLSRKITTEHYIRTKAYLVDGFKQPFEENRFPKLGLRSVPDKLSDPPLGSGIVLPALKPSLTSTIAERQRRTRAVQRDRFKRTMR</sequence>
<dbReference type="Proteomes" id="UP000694680">
    <property type="component" value="Chromosome 12"/>
</dbReference>
<keyword evidence="6" id="KW-1185">Reference proteome</keyword>
<dbReference type="RefSeq" id="XP_028318961.1">
    <property type="nucleotide sequence ID" value="XM_028463160.1"/>
</dbReference>
<dbReference type="OrthoDB" id="2155209at2759"/>
<reference evidence="5" key="3">
    <citation type="submission" date="2025-09" db="UniProtKB">
        <authorList>
            <consortium name="Ensembl"/>
        </authorList>
    </citation>
    <scope>IDENTIFICATION</scope>
</reference>
<feature type="region of interest" description="Disordered" evidence="2">
    <location>
        <begin position="107"/>
        <end position="134"/>
    </location>
</feature>
<dbReference type="PANTHER" id="PTHR14882:SF5">
    <property type="entry name" value="COILED-COIL DOMAIN CONTAINING 74A"/>
    <property type="match status" value="1"/>
</dbReference>
<evidence type="ECO:0000313" key="6">
    <source>
        <dbReference type="Proteomes" id="UP000694680"/>
    </source>
</evidence>
<gene>
    <name evidence="5" type="primary">ccdc74b</name>
</gene>
<dbReference type="Pfam" id="PF14916">
    <property type="entry name" value="CCDC92"/>
    <property type="match status" value="1"/>
</dbReference>
<dbReference type="Pfam" id="PF14917">
    <property type="entry name" value="CCDC74_C"/>
    <property type="match status" value="1"/>
</dbReference>
<reference evidence="5" key="1">
    <citation type="submission" date="2020-06" db="EMBL/GenBank/DDBJ databases">
        <authorList>
            <consortium name="Wellcome Sanger Institute Data Sharing"/>
        </authorList>
    </citation>
    <scope>NUCLEOTIDE SEQUENCE [LARGE SCALE GENOMIC DNA]</scope>
</reference>
<dbReference type="Ensembl" id="ENSGWIT00000040317.1">
    <property type="protein sequence ID" value="ENSGWIP00000037014.1"/>
    <property type="gene ID" value="ENSGWIG00000019025.1"/>
</dbReference>
<evidence type="ECO:0000256" key="2">
    <source>
        <dbReference type="SAM" id="MobiDB-lite"/>
    </source>
</evidence>
<accession>A0A8C5GZE8</accession>
<protein>
    <submittedName>
        <fullName evidence="5">Coiled-coil domain-containing protein 74B-like</fullName>
    </submittedName>
</protein>
<evidence type="ECO:0000259" key="4">
    <source>
        <dbReference type="Pfam" id="PF14917"/>
    </source>
</evidence>
<feature type="domain" description="Coiled coil protein 74 C-terminal" evidence="4">
    <location>
        <begin position="179"/>
        <end position="301"/>
    </location>
</feature>
<feature type="region of interest" description="Disordered" evidence="2">
    <location>
        <begin position="140"/>
        <end position="159"/>
    </location>
</feature>
<feature type="domain" description="CCDC92/74 N-terminal" evidence="3">
    <location>
        <begin position="63"/>
        <end position="117"/>
    </location>
</feature>
<reference evidence="5" key="2">
    <citation type="submission" date="2025-08" db="UniProtKB">
        <authorList>
            <consortium name="Ensembl"/>
        </authorList>
    </citation>
    <scope>IDENTIFICATION</scope>
</reference>
<dbReference type="InterPro" id="IPR029422">
    <property type="entry name" value="CCDC74_C"/>
</dbReference>
<dbReference type="AlphaFoldDB" id="A0A8C5GZE8"/>
<proteinExistence type="predicted"/>
<evidence type="ECO:0000259" key="3">
    <source>
        <dbReference type="Pfam" id="PF14916"/>
    </source>
</evidence>
<feature type="compositionally biased region" description="Basic and acidic residues" evidence="2">
    <location>
        <begin position="146"/>
        <end position="159"/>
    </location>
</feature>